<dbReference type="OrthoDB" id="277439at2759"/>
<dbReference type="Proteomes" id="UP000774326">
    <property type="component" value="Unassembled WGS sequence"/>
</dbReference>
<protein>
    <recommendedName>
        <fullName evidence="7">U3 small nucleolar RNA-associated protein 14</fullName>
    </recommendedName>
</protein>
<evidence type="ECO:0000313" key="5">
    <source>
        <dbReference type="EMBL" id="KAH3672103.1"/>
    </source>
</evidence>
<evidence type="ECO:0000256" key="3">
    <source>
        <dbReference type="ARBA" id="ARBA00023242"/>
    </source>
</evidence>
<dbReference type="GO" id="GO:0032040">
    <property type="term" value="C:small-subunit processome"/>
    <property type="evidence" value="ECO:0007669"/>
    <property type="project" value="InterPro"/>
</dbReference>
<feature type="compositionally biased region" description="Acidic residues" evidence="4">
    <location>
        <begin position="432"/>
        <end position="441"/>
    </location>
</feature>
<evidence type="ECO:0000256" key="4">
    <source>
        <dbReference type="SAM" id="MobiDB-lite"/>
    </source>
</evidence>
<feature type="compositionally biased region" description="Polar residues" evidence="4">
    <location>
        <begin position="650"/>
        <end position="662"/>
    </location>
</feature>
<feature type="compositionally biased region" description="Acidic residues" evidence="4">
    <location>
        <begin position="66"/>
        <end position="88"/>
    </location>
</feature>
<evidence type="ECO:0008006" key="7">
    <source>
        <dbReference type="Google" id="ProtNLM"/>
    </source>
</evidence>
<evidence type="ECO:0000313" key="6">
    <source>
        <dbReference type="Proteomes" id="UP000774326"/>
    </source>
</evidence>
<reference evidence="5" key="1">
    <citation type="journal article" date="2021" name="Open Biol.">
        <title>Shared evolutionary footprints suggest mitochondrial oxidative damage underlies multiple complex I losses in fungi.</title>
        <authorList>
            <person name="Schikora-Tamarit M.A."/>
            <person name="Marcet-Houben M."/>
            <person name="Nosek J."/>
            <person name="Gabaldon T."/>
        </authorList>
    </citation>
    <scope>NUCLEOTIDE SEQUENCE</scope>
    <source>
        <strain evidence="5">CBS2887</strain>
    </source>
</reference>
<reference evidence="5" key="2">
    <citation type="submission" date="2021-01" db="EMBL/GenBank/DDBJ databases">
        <authorList>
            <person name="Schikora-Tamarit M.A."/>
        </authorList>
    </citation>
    <scope>NUCLEOTIDE SEQUENCE</scope>
    <source>
        <strain evidence="5">CBS2887</strain>
    </source>
</reference>
<feature type="compositionally biased region" description="Acidic residues" evidence="4">
    <location>
        <begin position="118"/>
        <end position="137"/>
    </location>
</feature>
<feature type="compositionally biased region" description="Acidic residues" evidence="4">
    <location>
        <begin position="166"/>
        <end position="209"/>
    </location>
</feature>
<dbReference type="EMBL" id="JAEUBG010005865">
    <property type="protein sequence ID" value="KAH3672103.1"/>
    <property type="molecule type" value="Genomic_DNA"/>
</dbReference>
<feature type="compositionally biased region" description="Basic and acidic residues" evidence="4">
    <location>
        <begin position="470"/>
        <end position="496"/>
    </location>
</feature>
<dbReference type="Pfam" id="PF04615">
    <property type="entry name" value="Utp14"/>
    <property type="match status" value="1"/>
</dbReference>
<keyword evidence="3" id="KW-0539">Nucleus</keyword>
<dbReference type="InterPro" id="IPR006709">
    <property type="entry name" value="SSU_processome_Utp14"/>
</dbReference>
<feature type="region of interest" description="Disordered" evidence="4">
    <location>
        <begin position="430"/>
        <end position="525"/>
    </location>
</feature>
<dbReference type="GO" id="GO:0006364">
    <property type="term" value="P:rRNA processing"/>
    <property type="evidence" value="ECO:0007669"/>
    <property type="project" value="InterPro"/>
</dbReference>
<proteinExistence type="predicted"/>
<sequence length="890" mass="100874">MAKNQNKAQSKGNRKTNKNQSKAKTARRVLNAYEIATRAESHRNGGDSGSESDDGAIVNPMKKDNEDAEFEDEELDSDEALGSDDDFDVMSSKFSQSIRDKAKKLKSKGKNKGRRDEESEESEDDEEEDYDSVDEGEFVSLTEVWDLDDADMKTTGGKDGDVVLADSEESESESDDESDEEDSEDSEGEEEEEAFPFSDEDSQDEDASDVELTTLKSKLSKKSKDKLHYQTLNIPENELALAGGGDDISLADMLSVVDASASKKAILISTDETDEKAGKPLAIPLPQRIQDRNERRAAYEITKGEVNKWEEVVQANRNKEVLTFDQQVSKHKTVSAFSSESHGKPFNDLEAKINGLLQDSSLLDEKKESTFEEIATAKMSKEELAKRQGELRKMRELMFRQEREAKRIKKIKSKSYRKVKKREMLRNKALIEGEEDSDPEDHDMRRAQERMSLKHKNNSDWAKRMIHSGLSKDSEAREEMEEMLRRGERLRSKVLDRDDDDDEFGDMRDMNIDREMEEANEEERSKLGKTGVMNMAFMKSAEAKEKIQNEEIRARLRKLEADGDLADFENDETDAVDKHINAGRRVYSAGAKTASAEMAEVNKEVREEVEIDQSTGLKAKLNGGKSKSKPTSETTEQKTQEQQPAEESNPWLTPNDTPVQKSSKLRVVDQNSSKLSKNQAKLLKNQAKSTTKSNKRKASELSDDESEVIDMNQTLKIVDKHSTSDNEGEEVNDQDIMLFKQSDLLKQAFAGDDVVREFEMEKKQQIKDEGDQVEDLTLPGWGDWAGSSGSKKNKKNKNKKVKVTKGVAFNSREDKFKDKVIINEKVQKKNAKYQSSSIPFPFESREQYERSLRMPIGQEWTSRETHQRLTMPKLVVKSGVVVNPLKAPFK</sequence>
<dbReference type="AlphaFoldDB" id="A0A9P8PGX7"/>
<accession>A0A9P8PGX7</accession>
<keyword evidence="2" id="KW-0597">Phosphoprotein</keyword>
<feature type="compositionally biased region" description="Polar residues" evidence="4">
    <location>
        <begin position="1"/>
        <end position="11"/>
    </location>
</feature>
<comment type="subcellular location">
    <subcellularLocation>
        <location evidence="1">Nucleus</location>
        <location evidence="1">Nucleolus</location>
    </subcellularLocation>
</comment>
<name>A0A9P8PGX7_WICPI</name>
<comment type="caution">
    <text evidence="5">The sequence shown here is derived from an EMBL/GenBank/DDBJ whole genome shotgun (WGS) entry which is preliminary data.</text>
</comment>
<feature type="region of interest" description="Disordered" evidence="4">
    <location>
        <begin position="605"/>
        <end position="709"/>
    </location>
</feature>
<feature type="compositionally biased region" description="Basic residues" evidence="4">
    <location>
        <begin position="791"/>
        <end position="803"/>
    </location>
</feature>
<feature type="compositionally biased region" description="Basic and acidic residues" evidence="4">
    <location>
        <begin position="150"/>
        <end position="161"/>
    </location>
</feature>
<evidence type="ECO:0000256" key="1">
    <source>
        <dbReference type="ARBA" id="ARBA00004604"/>
    </source>
</evidence>
<feature type="compositionally biased region" description="Basic residues" evidence="4">
    <location>
        <begin position="101"/>
        <end position="113"/>
    </location>
</feature>
<feature type="compositionally biased region" description="Polar residues" evidence="4">
    <location>
        <begin position="669"/>
        <end position="679"/>
    </location>
</feature>
<feature type="region of interest" description="Disordered" evidence="4">
    <location>
        <begin position="762"/>
        <end position="804"/>
    </location>
</feature>
<gene>
    <name evidence="5" type="ORF">WICPIJ_010147</name>
</gene>
<dbReference type="PANTHER" id="PTHR14150:SF12">
    <property type="entry name" value="U3 SMALL NUCLEOLAR RNA-ASSOCIATED PROTEIN 14 HOMOLOG A"/>
    <property type="match status" value="1"/>
</dbReference>
<organism evidence="5 6">
    <name type="scientific">Wickerhamomyces pijperi</name>
    <name type="common">Yeast</name>
    <name type="synonym">Pichia pijperi</name>
    <dbReference type="NCBI Taxonomy" id="599730"/>
    <lineage>
        <taxon>Eukaryota</taxon>
        <taxon>Fungi</taxon>
        <taxon>Dikarya</taxon>
        <taxon>Ascomycota</taxon>
        <taxon>Saccharomycotina</taxon>
        <taxon>Saccharomycetes</taxon>
        <taxon>Phaffomycetales</taxon>
        <taxon>Wickerhamomycetaceae</taxon>
        <taxon>Wickerhamomyces</taxon>
    </lineage>
</organism>
<evidence type="ECO:0000256" key="2">
    <source>
        <dbReference type="ARBA" id="ARBA00022553"/>
    </source>
</evidence>
<keyword evidence="6" id="KW-1185">Reference proteome</keyword>
<feature type="compositionally biased region" description="Basic and acidic residues" evidence="4">
    <location>
        <begin position="442"/>
        <end position="463"/>
    </location>
</feature>
<dbReference type="PANTHER" id="PTHR14150">
    <property type="entry name" value="U3 SMALL NUCLEOLAR RNA-ASSOCIATED PROTEIN 14"/>
    <property type="match status" value="1"/>
</dbReference>
<feature type="region of interest" description="Disordered" evidence="4">
    <location>
        <begin position="1"/>
        <end position="225"/>
    </location>
</feature>
<feature type="compositionally biased region" description="Basic and acidic residues" evidence="4">
    <location>
        <begin position="505"/>
        <end position="514"/>
    </location>
</feature>